<keyword evidence="1" id="KW-0812">Transmembrane</keyword>
<dbReference type="Gene3D" id="2.40.10.10">
    <property type="entry name" value="Trypsin-like serine proteases"/>
    <property type="match status" value="2"/>
</dbReference>
<evidence type="ECO:0000313" key="3">
    <source>
        <dbReference type="Proteomes" id="UP000664807"/>
    </source>
</evidence>
<dbReference type="Proteomes" id="UP000664807">
    <property type="component" value="Unassembled WGS sequence"/>
</dbReference>
<dbReference type="Pfam" id="PF13365">
    <property type="entry name" value="Trypsin_2"/>
    <property type="match status" value="1"/>
</dbReference>
<keyword evidence="1" id="KW-1133">Transmembrane helix</keyword>
<protein>
    <submittedName>
        <fullName evidence="2">Trypsin-like peptidase domain-containing protein</fullName>
    </submittedName>
</protein>
<keyword evidence="3" id="KW-1185">Reference proteome</keyword>
<sequence>MQKTKKSLQEKKFHKTILHRFIKALSFFILTILYFNCANYLFCQSQAEDRYRFGNLDFSVVKIFVDDESFGSGFVIDGPYLITNFHVVEKVIEAKRNDSKNPPIIKWLNAKLSQDKIFAIEDYPTAEVLNDFISNDTIYYYGKASDLIVLKPNRNINLHSKLPLSKQWMNRGDKILVAGFPLGLEYMTISSGIIGNQRSELIRKDVSDMLPVSAIFRGQGDFILAAGGSGGPVVKIGKTISKDSVIGIAVGGKTKNAKKLKRIYDIYDNKLDSIIATQDGFNPQNKIHSNYYEKYLIFSSFINSNVQIPEFIHVSHLRDLLDLLEIEH</sequence>
<dbReference type="RefSeq" id="WP_207029399.1">
    <property type="nucleotide sequence ID" value="NZ_JAFLNM010000002.1"/>
</dbReference>
<gene>
    <name evidence="2" type="ORF">J0654_12360</name>
</gene>
<proteinExistence type="predicted"/>
<evidence type="ECO:0000313" key="2">
    <source>
        <dbReference type="EMBL" id="MBO0342446.1"/>
    </source>
</evidence>
<dbReference type="InterPro" id="IPR043504">
    <property type="entry name" value="Peptidase_S1_PA_chymotrypsin"/>
</dbReference>
<dbReference type="SUPFAM" id="SSF50494">
    <property type="entry name" value="Trypsin-like serine proteases"/>
    <property type="match status" value="1"/>
</dbReference>
<evidence type="ECO:0000256" key="1">
    <source>
        <dbReference type="SAM" id="Phobius"/>
    </source>
</evidence>
<feature type="transmembrane region" description="Helical" evidence="1">
    <location>
        <begin position="21"/>
        <end position="42"/>
    </location>
</feature>
<organism evidence="2 3">
    <name type="scientific">Flagellimonas profundi</name>
    <dbReference type="NCBI Taxonomy" id="2915620"/>
    <lineage>
        <taxon>Bacteria</taxon>
        <taxon>Pseudomonadati</taxon>
        <taxon>Bacteroidota</taxon>
        <taxon>Flavobacteriia</taxon>
        <taxon>Flavobacteriales</taxon>
        <taxon>Flavobacteriaceae</taxon>
        <taxon>Flagellimonas</taxon>
    </lineage>
</organism>
<dbReference type="EMBL" id="JAFLNM010000002">
    <property type="protein sequence ID" value="MBO0342446.1"/>
    <property type="molecule type" value="Genomic_DNA"/>
</dbReference>
<comment type="caution">
    <text evidence="2">The sequence shown here is derived from an EMBL/GenBank/DDBJ whole genome shotgun (WGS) entry which is preliminary data.</text>
</comment>
<keyword evidence="1" id="KW-0472">Membrane</keyword>
<accession>A0ABS3FIU9</accession>
<reference evidence="2 3" key="1">
    <citation type="submission" date="2021-03" db="EMBL/GenBank/DDBJ databases">
        <title>Muricauda lutimaris sp. nov. and Muricauda ruestringensis sp. nov, two marine members of the Flavobacteriaceae isolated from deep sea sediments of Western Pacific.</title>
        <authorList>
            <person name="Zhao S."/>
            <person name="Liu R."/>
        </authorList>
    </citation>
    <scope>NUCLEOTIDE SEQUENCE [LARGE SCALE GENOMIC DNA]</scope>
    <source>
        <strain evidence="2 3">BC31-3-A3</strain>
    </source>
</reference>
<name>A0ABS3FIU9_9FLAO</name>
<dbReference type="InterPro" id="IPR009003">
    <property type="entry name" value="Peptidase_S1_PA"/>
</dbReference>